<protein>
    <submittedName>
        <fullName evidence="1">Uncharacterized protein</fullName>
    </submittedName>
</protein>
<sequence length="593" mass="64072">MIEAQVRLAAQYIMKPLIELATHGNHIEVKDILDKLATSVLEVKENCAQGLVQAAIDIAICFRGVAHVLDIADVENATDFKDLVSGGPSEQSTSSMRAETLKLMSSSEFVRPLFADASKKTDTHTDTLEAMQETVEEFHAAGDEVARQCCVAKAVGLLGTWRRDARTGCDAIVTEPMSHFVQEFAVKIQSFDFLGSEDDAVIVVQKAKGAVDILEQVIKVGKFPQRTPDWELALTKAKECQPLLSSRVSVASLEPAFGASTARDVLTDPLKRSQLNDLLTTASATTDADRLRTLDSKVRSVLALTAQGLIDSLGETDNADLIADVTPALTLLTRCTSEKGEAFGNAVTQLLTAASQVRPKVACCLVEDTSGKKSVNMKLLEEVHSGRKLIDKLRQDVGDGHALKFETLDGFTRSMTAVVEEGIQLHFATLRAEFGSIADSPYEPKGKEKTSFRQVAGGRVDGAEGTWSDKLTAKDGMKKLRSTLTNTLAKIAPTAFALANGKLQVQAFAEKFGVASGDIGWYGASKELADLSMLTAREIKITSILVAVTDRGQLKIKIQGQREKAKQEGTMDRISPCVLGIMRCAEEGRALRD</sequence>
<gene>
    <name evidence="1" type="ORF">PCOR1329_LOCUS85193</name>
</gene>
<evidence type="ECO:0000313" key="2">
    <source>
        <dbReference type="Proteomes" id="UP001189429"/>
    </source>
</evidence>
<reference evidence="1" key="1">
    <citation type="submission" date="2023-10" db="EMBL/GenBank/DDBJ databases">
        <authorList>
            <person name="Chen Y."/>
            <person name="Shah S."/>
            <person name="Dougan E. K."/>
            <person name="Thang M."/>
            <person name="Chan C."/>
        </authorList>
    </citation>
    <scope>NUCLEOTIDE SEQUENCE [LARGE SCALE GENOMIC DNA]</scope>
</reference>
<evidence type="ECO:0000313" key="1">
    <source>
        <dbReference type="EMBL" id="CAK0911267.1"/>
    </source>
</evidence>
<comment type="caution">
    <text evidence="1">The sequence shown here is derived from an EMBL/GenBank/DDBJ whole genome shotgun (WGS) entry which is preliminary data.</text>
</comment>
<dbReference type="EMBL" id="CAUYUJ010022548">
    <property type="protein sequence ID" value="CAK0911267.1"/>
    <property type="molecule type" value="Genomic_DNA"/>
</dbReference>
<keyword evidence="2" id="KW-1185">Reference proteome</keyword>
<dbReference type="Proteomes" id="UP001189429">
    <property type="component" value="Unassembled WGS sequence"/>
</dbReference>
<accession>A0ABN9YHZ6</accession>
<name>A0ABN9YHZ6_9DINO</name>
<organism evidence="1 2">
    <name type="scientific">Prorocentrum cordatum</name>
    <dbReference type="NCBI Taxonomy" id="2364126"/>
    <lineage>
        <taxon>Eukaryota</taxon>
        <taxon>Sar</taxon>
        <taxon>Alveolata</taxon>
        <taxon>Dinophyceae</taxon>
        <taxon>Prorocentrales</taxon>
        <taxon>Prorocentraceae</taxon>
        <taxon>Prorocentrum</taxon>
    </lineage>
</organism>
<proteinExistence type="predicted"/>